<dbReference type="PROSITE" id="PS50089">
    <property type="entry name" value="ZF_RING_2"/>
    <property type="match status" value="1"/>
</dbReference>
<feature type="region of interest" description="Disordered" evidence="5">
    <location>
        <begin position="117"/>
        <end position="155"/>
    </location>
</feature>
<gene>
    <name evidence="7" type="ORF">SETIT_1G222900v2</name>
</gene>
<evidence type="ECO:0000256" key="5">
    <source>
        <dbReference type="SAM" id="MobiDB-lite"/>
    </source>
</evidence>
<protein>
    <recommendedName>
        <fullName evidence="6">RING-type domain-containing protein</fullName>
    </recommendedName>
</protein>
<evidence type="ECO:0000256" key="3">
    <source>
        <dbReference type="ARBA" id="ARBA00022833"/>
    </source>
</evidence>
<keyword evidence="1" id="KW-0479">Metal-binding</keyword>
<evidence type="ECO:0000313" key="7">
    <source>
        <dbReference type="EMBL" id="RCV07170.1"/>
    </source>
</evidence>
<dbReference type="Gene3D" id="3.30.40.10">
    <property type="entry name" value="Zinc/RING finger domain, C3HC4 (zinc finger)"/>
    <property type="match status" value="1"/>
</dbReference>
<feature type="non-terminal residue" evidence="7">
    <location>
        <position position="1"/>
    </location>
</feature>
<accession>A0A368PQ93</accession>
<dbReference type="STRING" id="4555.A0A368PQ93"/>
<evidence type="ECO:0000259" key="6">
    <source>
        <dbReference type="PROSITE" id="PS50089"/>
    </source>
</evidence>
<dbReference type="OrthoDB" id="693546at2759"/>
<evidence type="ECO:0000256" key="1">
    <source>
        <dbReference type="ARBA" id="ARBA00022723"/>
    </source>
</evidence>
<proteinExistence type="predicted"/>
<dbReference type="PANTHER" id="PTHR45931:SF23">
    <property type="entry name" value="OS12G0134500 PROTEIN"/>
    <property type="match status" value="1"/>
</dbReference>
<dbReference type="InterPro" id="IPR051834">
    <property type="entry name" value="RING_finger_E3_ligase"/>
</dbReference>
<name>A0A368PQ93_SETIT</name>
<dbReference type="SUPFAM" id="SSF57850">
    <property type="entry name" value="RING/U-box"/>
    <property type="match status" value="1"/>
</dbReference>
<organism evidence="7">
    <name type="scientific">Setaria italica</name>
    <name type="common">Foxtail millet</name>
    <name type="synonym">Panicum italicum</name>
    <dbReference type="NCBI Taxonomy" id="4555"/>
    <lineage>
        <taxon>Eukaryota</taxon>
        <taxon>Viridiplantae</taxon>
        <taxon>Streptophyta</taxon>
        <taxon>Embryophyta</taxon>
        <taxon>Tracheophyta</taxon>
        <taxon>Spermatophyta</taxon>
        <taxon>Magnoliopsida</taxon>
        <taxon>Liliopsida</taxon>
        <taxon>Poales</taxon>
        <taxon>Poaceae</taxon>
        <taxon>PACMAD clade</taxon>
        <taxon>Panicoideae</taxon>
        <taxon>Panicodae</taxon>
        <taxon>Paniceae</taxon>
        <taxon>Cenchrinae</taxon>
        <taxon>Setaria</taxon>
    </lineage>
</organism>
<dbReference type="PANTHER" id="PTHR45931">
    <property type="entry name" value="SI:CH211-59O9.10"/>
    <property type="match status" value="1"/>
</dbReference>
<dbReference type="InterPro" id="IPR013083">
    <property type="entry name" value="Znf_RING/FYVE/PHD"/>
</dbReference>
<dbReference type="EMBL" id="CM003528">
    <property type="protein sequence ID" value="RCV07170.1"/>
    <property type="molecule type" value="Genomic_DNA"/>
</dbReference>
<feature type="domain" description="RING-type" evidence="6">
    <location>
        <begin position="70"/>
        <end position="111"/>
    </location>
</feature>
<dbReference type="Pfam" id="PF13639">
    <property type="entry name" value="zf-RING_2"/>
    <property type="match status" value="1"/>
</dbReference>
<reference evidence="7" key="2">
    <citation type="submission" date="2015-07" db="EMBL/GenBank/DDBJ databases">
        <authorList>
            <person name="Noorani M."/>
        </authorList>
    </citation>
    <scope>NUCLEOTIDE SEQUENCE</scope>
    <source>
        <strain evidence="7">Yugu1</strain>
    </source>
</reference>
<dbReference type="SMART" id="SM00184">
    <property type="entry name" value="RING"/>
    <property type="match status" value="1"/>
</dbReference>
<dbReference type="InterPro" id="IPR001841">
    <property type="entry name" value="Znf_RING"/>
</dbReference>
<sequence>ITAVLAARRPRLTGNPRARHDIPAWVHWPEFYPRRASSEAPRSSKRARVAATEDAILGLQEVTGRSGDECAICLQDFRAEETLRAMPCSHAFHQHCISQWLRRNAVCPLCRHELTATPTPEEKEEDGGGGTPTPEEDREEERERDGRPFAIFSAF</sequence>
<evidence type="ECO:0000256" key="2">
    <source>
        <dbReference type="ARBA" id="ARBA00022771"/>
    </source>
</evidence>
<reference evidence="7" key="1">
    <citation type="journal article" date="2012" name="Nat. Biotechnol.">
        <title>Reference genome sequence of the model plant Setaria.</title>
        <authorList>
            <person name="Bennetzen J.L."/>
            <person name="Schmutz J."/>
            <person name="Wang H."/>
            <person name="Percifield R."/>
            <person name="Hawkins J."/>
            <person name="Pontaroli A.C."/>
            <person name="Estep M."/>
            <person name="Feng L."/>
            <person name="Vaughn J.N."/>
            <person name="Grimwood J."/>
            <person name="Jenkins J."/>
            <person name="Barry K."/>
            <person name="Lindquist E."/>
            <person name="Hellsten U."/>
            <person name="Deshpande S."/>
            <person name="Wang X."/>
            <person name="Wu X."/>
            <person name="Mitros T."/>
            <person name="Triplett J."/>
            <person name="Yang X."/>
            <person name="Ye C.Y."/>
            <person name="Mauro-Herrera M."/>
            <person name="Wang L."/>
            <person name="Li P."/>
            <person name="Sharma M."/>
            <person name="Sharma R."/>
            <person name="Ronald P.C."/>
            <person name="Panaud O."/>
            <person name="Kellogg E.A."/>
            <person name="Brutnell T.P."/>
            <person name="Doust A.N."/>
            <person name="Tuskan G.A."/>
            <person name="Rokhsar D."/>
            <person name="Devos K.M."/>
        </authorList>
    </citation>
    <scope>NUCLEOTIDE SEQUENCE [LARGE SCALE GENOMIC DNA]</scope>
    <source>
        <strain evidence="7">Yugu1</strain>
    </source>
</reference>
<evidence type="ECO:0000256" key="4">
    <source>
        <dbReference type="PROSITE-ProRule" id="PRU00175"/>
    </source>
</evidence>
<keyword evidence="2 4" id="KW-0863">Zinc-finger</keyword>
<dbReference type="GO" id="GO:0008270">
    <property type="term" value="F:zinc ion binding"/>
    <property type="evidence" value="ECO:0007669"/>
    <property type="project" value="UniProtKB-KW"/>
</dbReference>
<dbReference type="AlphaFoldDB" id="A0A368PQ93"/>
<keyword evidence="3" id="KW-0862">Zinc</keyword>